<evidence type="ECO:0000259" key="8">
    <source>
        <dbReference type="PROSITE" id="PS51918"/>
    </source>
</evidence>
<dbReference type="SUPFAM" id="SSF102114">
    <property type="entry name" value="Radical SAM enzymes"/>
    <property type="match status" value="1"/>
</dbReference>
<dbReference type="GO" id="GO:0051539">
    <property type="term" value="F:4 iron, 4 sulfur cluster binding"/>
    <property type="evidence" value="ECO:0007669"/>
    <property type="project" value="UniProtKB-KW"/>
</dbReference>
<dbReference type="GO" id="GO:0046872">
    <property type="term" value="F:metal ion binding"/>
    <property type="evidence" value="ECO:0007669"/>
    <property type="project" value="UniProtKB-KW"/>
</dbReference>
<name>A0A5D3FWE4_9ACTN</name>
<feature type="domain" description="Radical SAM core" evidence="8">
    <location>
        <begin position="80"/>
        <end position="254"/>
    </location>
</feature>
<reference evidence="9 10" key="1">
    <citation type="submission" date="2019-08" db="EMBL/GenBank/DDBJ databases">
        <title>Actinomadura sp. nov. CYP1-5 isolated from mountain soil.</title>
        <authorList>
            <person name="Songsumanus A."/>
            <person name="Kuncharoen N."/>
            <person name="Kudo T."/>
            <person name="Yuki M."/>
            <person name="Igarashi Y."/>
            <person name="Tanasupawat S."/>
        </authorList>
    </citation>
    <scope>NUCLEOTIDE SEQUENCE [LARGE SCALE GENOMIC DNA]</scope>
    <source>
        <strain evidence="9 10">CYP1-5</strain>
    </source>
</reference>
<feature type="region of interest" description="Disordered" evidence="7">
    <location>
        <begin position="1"/>
        <end position="27"/>
    </location>
</feature>
<feature type="region of interest" description="Disordered" evidence="7">
    <location>
        <begin position="44"/>
        <end position="63"/>
    </location>
</feature>
<proteinExistence type="predicted"/>
<dbReference type="EMBL" id="VSRQ01000001">
    <property type="protein sequence ID" value="TYK52553.1"/>
    <property type="molecule type" value="Genomic_DNA"/>
</dbReference>
<evidence type="ECO:0000256" key="2">
    <source>
        <dbReference type="ARBA" id="ARBA00022485"/>
    </source>
</evidence>
<dbReference type="Proteomes" id="UP000323505">
    <property type="component" value="Unassembled WGS sequence"/>
</dbReference>
<dbReference type="InterPro" id="IPR058240">
    <property type="entry name" value="rSAM_sf"/>
</dbReference>
<evidence type="ECO:0000256" key="4">
    <source>
        <dbReference type="ARBA" id="ARBA00022723"/>
    </source>
</evidence>
<comment type="caution">
    <text evidence="9">The sequence shown here is derived from an EMBL/GenBank/DDBJ whole genome shotgun (WGS) entry which is preliminary data.</text>
</comment>
<dbReference type="CDD" id="cd01335">
    <property type="entry name" value="Radical_SAM"/>
    <property type="match status" value="1"/>
</dbReference>
<keyword evidence="5" id="KW-0408">Iron</keyword>
<evidence type="ECO:0000313" key="9">
    <source>
        <dbReference type="EMBL" id="TYK52553.1"/>
    </source>
</evidence>
<keyword evidence="10" id="KW-1185">Reference proteome</keyword>
<dbReference type="GO" id="GO:0003824">
    <property type="term" value="F:catalytic activity"/>
    <property type="evidence" value="ECO:0007669"/>
    <property type="project" value="InterPro"/>
</dbReference>
<gene>
    <name evidence="9" type="ORF">FXF68_01910</name>
</gene>
<evidence type="ECO:0000256" key="1">
    <source>
        <dbReference type="ARBA" id="ARBA00001966"/>
    </source>
</evidence>
<dbReference type="Gene3D" id="3.20.20.70">
    <property type="entry name" value="Aldolase class I"/>
    <property type="match status" value="1"/>
</dbReference>
<sequence length="254" mass="27050">MPRHHRGTGVAARRRGRVAGTHDRGVQHRRRIAGAAGPVVALNGFHPARPQRPEPCELSEDESHSTGVWQVHAVLSRSAANGPGTRFVVWTQGCSLGCEGCFNPETHGAGGEPRSVRDVAGEALSVKEDVEGVTVSGGEPLEQPAALREFCALVRPSGLGIVVLSGFARKEIEASPEMLAAVENADMVVAGRYNRRLHIAAGLRGSSNKEYWAITPRYSADDFAAVPESEVVISPDGTVAVTGMHGWGDDERPR</sequence>
<dbReference type="InterPro" id="IPR034457">
    <property type="entry name" value="Organic_radical-activating"/>
</dbReference>
<dbReference type="InterPro" id="IPR007197">
    <property type="entry name" value="rSAM"/>
</dbReference>
<dbReference type="AlphaFoldDB" id="A0A5D3FWE4"/>
<evidence type="ECO:0000256" key="7">
    <source>
        <dbReference type="SAM" id="MobiDB-lite"/>
    </source>
</evidence>
<dbReference type="Pfam" id="PF13353">
    <property type="entry name" value="Fer4_12"/>
    <property type="match status" value="1"/>
</dbReference>
<evidence type="ECO:0000256" key="3">
    <source>
        <dbReference type="ARBA" id="ARBA00022691"/>
    </source>
</evidence>
<dbReference type="SFLD" id="SFLDG01066">
    <property type="entry name" value="organic_radical-activating_enz"/>
    <property type="match status" value="1"/>
</dbReference>
<keyword evidence="2" id="KW-0004">4Fe-4S</keyword>
<protein>
    <submittedName>
        <fullName evidence="9">Radical SAM protein</fullName>
    </submittedName>
</protein>
<evidence type="ECO:0000256" key="5">
    <source>
        <dbReference type="ARBA" id="ARBA00023004"/>
    </source>
</evidence>
<feature type="compositionally biased region" description="Basic residues" evidence="7">
    <location>
        <begin position="1"/>
        <end position="17"/>
    </location>
</feature>
<keyword evidence="6" id="KW-0411">Iron-sulfur</keyword>
<keyword evidence="3" id="KW-0949">S-adenosyl-L-methionine</keyword>
<comment type="cofactor">
    <cofactor evidence="1">
        <name>[4Fe-4S] cluster</name>
        <dbReference type="ChEBI" id="CHEBI:49883"/>
    </cofactor>
</comment>
<accession>A0A5D3FWE4</accession>
<dbReference type="InterPro" id="IPR013785">
    <property type="entry name" value="Aldolase_TIM"/>
</dbReference>
<dbReference type="PROSITE" id="PS51918">
    <property type="entry name" value="RADICAL_SAM"/>
    <property type="match status" value="1"/>
</dbReference>
<organism evidence="9 10">
    <name type="scientific">Actinomadura decatromicini</name>
    <dbReference type="NCBI Taxonomy" id="2604572"/>
    <lineage>
        <taxon>Bacteria</taxon>
        <taxon>Bacillati</taxon>
        <taxon>Actinomycetota</taxon>
        <taxon>Actinomycetes</taxon>
        <taxon>Streptosporangiales</taxon>
        <taxon>Thermomonosporaceae</taxon>
        <taxon>Actinomadura</taxon>
    </lineage>
</organism>
<evidence type="ECO:0000313" key="10">
    <source>
        <dbReference type="Proteomes" id="UP000323505"/>
    </source>
</evidence>
<dbReference type="SFLD" id="SFLDS00029">
    <property type="entry name" value="Radical_SAM"/>
    <property type="match status" value="1"/>
</dbReference>
<evidence type="ECO:0000256" key="6">
    <source>
        <dbReference type="ARBA" id="ARBA00023014"/>
    </source>
</evidence>
<dbReference type="PANTHER" id="PTHR30352">
    <property type="entry name" value="PYRUVATE FORMATE-LYASE-ACTIVATING ENZYME"/>
    <property type="match status" value="1"/>
</dbReference>
<keyword evidence="4" id="KW-0479">Metal-binding</keyword>